<dbReference type="InterPro" id="IPR005565">
    <property type="entry name" value="Hemolysn_activator_HlyB_C"/>
</dbReference>
<keyword evidence="1" id="KW-0472">Membrane</keyword>
<proteinExistence type="predicted"/>
<evidence type="ECO:0000256" key="3">
    <source>
        <dbReference type="ARBA" id="ARBA00023237"/>
    </source>
</evidence>
<evidence type="ECO:0000256" key="1">
    <source>
        <dbReference type="ARBA" id="ARBA00022452"/>
    </source>
</evidence>
<feature type="domain" description="Haemolysin activator HlyB C-terminal" evidence="5">
    <location>
        <begin position="226"/>
        <end position="502"/>
    </location>
</feature>
<dbReference type="GO" id="GO:0098046">
    <property type="term" value="C:type V protein secretion system complex"/>
    <property type="evidence" value="ECO:0007669"/>
    <property type="project" value="TreeGrafter"/>
</dbReference>
<dbReference type="GO" id="GO:0008320">
    <property type="term" value="F:protein transmembrane transporter activity"/>
    <property type="evidence" value="ECO:0007669"/>
    <property type="project" value="TreeGrafter"/>
</dbReference>
<keyword evidence="4" id="KW-0732">Signal</keyword>
<dbReference type="InterPro" id="IPR013686">
    <property type="entry name" value="Polypept-transport_assoc_ShlB"/>
</dbReference>
<dbReference type="Pfam" id="PF03865">
    <property type="entry name" value="ShlB"/>
    <property type="match status" value="1"/>
</dbReference>
<organism evidence="7 8">
    <name type="scientific">Polynucleobacter tropicus</name>
    <dbReference type="NCBI Taxonomy" id="1743174"/>
    <lineage>
        <taxon>Bacteria</taxon>
        <taxon>Pseudomonadati</taxon>
        <taxon>Pseudomonadota</taxon>
        <taxon>Betaproteobacteria</taxon>
        <taxon>Burkholderiales</taxon>
        <taxon>Burkholderiaceae</taxon>
        <taxon>Polynucleobacter</taxon>
    </lineage>
</organism>
<evidence type="ECO:0000259" key="6">
    <source>
        <dbReference type="Pfam" id="PF08479"/>
    </source>
</evidence>
<name>A0A6M9PS72_9BURK</name>
<reference evidence="7 8" key="1">
    <citation type="submission" date="2018-04" db="EMBL/GenBank/DDBJ databases">
        <title>Polynucleobacter sp. UH21B genome.</title>
        <authorList>
            <person name="Hahn M.W."/>
        </authorList>
    </citation>
    <scope>NUCLEOTIDE SEQUENCE [LARGE SCALE GENOMIC DNA]</scope>
    <source>
        <strain evidence="7 8">MWH-UH21B</strain>
    </source>
</reference>
<evidence type="ECO:0000256" key="2">
    <source>
        <dbReference type="ARBA" id="ARBA00022692"/>
    </source>
</evidence>
<evidence type="ECO:0000313" key="7">
    <source>
        <dbReference type="EMBL" id="QKM65254.1"/>
    </source>
</evidence>
<dbReference type="AlphaFoldDB" id="A0A6M9PS72"/>
<feature type="signal peptide" evidence="4">
    <location>
        <begin position="1"/>
        <end position="26"/>
    </location>
</feature>
<keyword evidence="8" id="KW-1185">Reference proteome</keyword>
<evidence type="ECO:0000313" key="8">
    <source>
        <dbReference type="Proteomes" id="UP000503312"/>
    </source>
</evidence>
<protein>
    <recommendedName>
        <fullName evidence="9">Hemolysin activation/secretion protein</fullName>
    </recommendedName>
</protein>
<dbReference type="InterPro" id="IPR051544">
    <property type="entry name" value="TPS_OM_transporter"/>
</dbReference>
<dbReference type="PANTHER" id="PTHR34597">
    <property type="entry name" value="SLR1661 PROTEIN"/>
    <property type="match status" value="1"/>
</dbReference>
<keyword evidence="2" id="KW-0812">Transmembrane</keyword>
<dbReference type="PANTHER" id="PTHR34597:SF1">
    <property type="entry name" value="HEME_HEMOPEXIN TRANSPORTER PROTEIN HUXB"/>
    <property type="match status" value="1"/>
</dbReference>
<dbReference type="KEGG" id="ptrp:DCO17_08425"/>
<evidence type="ECO:0000259" key="5">
    <source>
        <dbReference type="Pfam" id="PF03865"/>
    </source>
</evidence>
<feature type="chain" id="PRO_5026682095" description="Hemolysin activation/secretion protein" evidence="4">
    <location>
        <begin position="27"/>
        <end position="565"/>
    </location>
</feature>
<gene>
    <name evidence="7" type="ORF">DCO17_08425</name>
</gene>
<dbReference type="Gene3D" id="2.40.160.50">
    <property type="entry name" value="membrane protein fhac: a member of the omp85/tpsb transporter family"/>
    <property type="match status" value="1"/>
</dbReference>
<dbReference type="Gene3D" id="3.10.20.310">
    <property type="entry name" value="membrane protein fhac"/>
    <property type="match status" value="1"/>
</dbReference>
<keyword evidence="1" id="KW-1134">Transmembrane beta strand</keyword>
<dbReference type="RefSeq" id="WP_173956292.1">
    <property type="nucleotide sequence ID" value="NZ_CP028942.1"/>
</dbReference>
<keyword evidence="3" id="KW-0998">Cell outer membrane</keyword>
<dbReference type="GO" id="GO:0046819">
    <property type="term" value="P:protein secretion by the type V secretion system"/>
    <property type="evidence" value="ECO:0007669"/>
    <property type="project" value="TreeGrafter"/>
</dbReference>
<dbReference type="Pfam" id="PF08479">
    <property type="entry name" value="POTRA_2"/>
    <property type="match status" value="1"/>
</dbReference>
<feature type="domain" description="Polypeptide-transport-associated ShlB-type" evidence="6">
    <location>
        <begin position="83"/>
        <end position="153"/>
    </location>
</feature>
<sequence length="565" mass="61198">MKNLSPLMPGLLRLALFLSITTVGQAAIAAPQIDSGNVFRELIDNNQTIRNSVEPANVLEVKEVRPKRVIVPLGTDEDLPVEVTQIQLVGDIPEDVPVDEISAILMAPKKINRMSQLKELAQKIEDLVHAKGYPVFRVIVPDQEIFNGRVRMLAYNGKIDKVVNIKGDPKRIDPEVLQRYFEDLIKTGGFKRLDFERTMLLINDLPGVKAKLVLNPGREPGLIDADLEVTEGAPVRWNVVADNYGSSSTGKGRLTAVSKLDDLTGVGDRLTVLGTVTTQSLVAGMLDYKRPIGVSGLVGGLNVLASNYQTSANATSLASTGHNQSYEANLSYPLILQFGRNLYADASYASRDFYTAVAGTQAQIENIEVGKVGLRGALTDNFLNGGSTFGNYYYYSGTVFPQQGYSTTNPAAYQKTTFGLVRAQSLPSGFNLLLSWSGQRTDNLLDSSEQFALGGVNAVRAYGPTAVFANKANLFTAELGKDLASAGDYGVVKSSIFYDQGNDISDPIYGSGMLRGAGVSLSLQKWGYYELKAIYAHRIGTFNGGVLLDDGTQSGRVWVSLSTFF</sequence>
<accession>A0A6M9PS72</accession>
<dbReference type="EMBL" id="CP028942">
    <property type="protein sequence ID" value="QKM65254.1"/>
    <property type="molecule type" value="Genomic_DNA"/>
</dbReference>
<dbReference type="Proteomes" id="UP000503312">
    <property type="component" value="Chromosome"/>
</dbReference>
<evidence type="ECO:0008006" key="9">
    <source>
        <dbReference type="Google" id="ProtNLM"/>
    </source>
</evidence>
<evidence type="ECO:0000256" key="4">
    <source>
        <dbReference type="SAM" id="SignalP"/>
    </source>
</evidence>